<dbReference type="InterPro" id="IPR020843">
    <property type="entry name" value="ER"/>
</dbReference>
<dbReference type="STRING" id="1233.SAMN05216387_105193"/>
<dbReference type="InterPro" id="IPR014187">
    <property type="entry name" value="ADH_Zn_typ-2"/>
</dbReference>
<accession>A0A1H7MS78</accession>
<dbReference type="PANTHER" id="PTHR42940">
    <property type="entry name" value="ALCOHOL DEHYDROGENASE 1-RELATED"/>
    <property type="match status" value="1"/>
</dbReference>
<dbReference type="InterPro" id="IPR002328">
    <property type="entry name" value="ADH_Zn_CS"/>
</dbReference>
<evidence type="ECO:0000256" key="6">
    <source>
        <dbReference type="ARBA" id="ARBA00023002"/>
    </source>
</evidence>
<evidence type="ECO:0000256" key="3">
    <source>
        <dbReference type="ARBA" id="ARBA00013190"/>
    </source>
</evidence>
<keyword evidence="5" id="KW-0862">Zinc</keyword>
<gene>
    <name evidence="8" type="ORF">SAMN05216387_105193</name>
</gene>
<evidence type="ECO:0000313" key="8">
    <source>
        <dbReference type="EMBL" id="SEL14063.1"/>
    </source>
</evidence>
<comment type="cofactor">
    <cofactor evidence="1">
        <name>Zn(2+)</name>
        <dbReference type="ChEBI" id="CHEBI:29105"/>
    </cofactor>
</comment>
<organism evidence="8 9">
    <name type="scientific">Nitrosovibrio tenuis</name>
    <dbReference type="NCBI Taxonomy" id="1233"/>
    <lineage>
        <taxon>Bacteria</taxon>
        <taxon>Pseudomonadati</taxon>
        <taxon>Pseudomonadota</taxon>
        <taxon>Betaproteobacteria</taxon>
        <taxon>Nitrosomonadales</taxon>
        <taxon>Nitrosomonadaceae</taxon>
        <taxon>Nitrosovibrio</taxon>
    </lineage>
</organism>
<dbReference type="GO" id="GO:0008270">
    <property type="term" value="F:zinc ion binding"/>
    <property type="evidence" value="ECO:0007669"/>
    <property type="project" value="InterPro"/>
</dbReference>
<dbReference type="InterPro" id="IPR036291">
    <property type="entry name" value="NAD(P)-bd_dom_sf"/>
</dbReference>
<dbReference type="Gene3D" id="3.40.50.720">
    <property type="entry name" value="NAD(P)-binding Rossmann-like Domain"/>
    <property type="match status" value="1"/>
</dbReference>
<dbReference type="CDD" id="cd08298">
    <property type="entry name" value="CAD2"/>
    <property type="match status" value="1"/>
</dbReference>
<dbReference type="EMBL" id="FOBH01000005">
    <property type="protein sequence ID" value="SEL14063.1"/>
    <property type="molecule type" value="Genomic_DNA"/>
</dbReference>
<dbReference type="Pfam" id="PF08240">
    <property type="entry name" value="ADH_N"/>
    <property type="match status" value="1"/>
</dbReference>
<reference evidence="8 9" key="1">
    <citation type="submission" date="2016-10" db="EMBL/GenBank/DDBJ databases">
        <authorList>
            <person name="de Groot N.N."/>
        </authorList>
    </citation>
    <scope>NUCLEOTIDE SEQUENCE [LARGE SCALE GENOMIC DNA]</scope>
    <source>
        <strain evidence="8 9">Nv1</strain>
    </source>
</reference>
<name>A0A1H7MS78_9PROT</name>
<sequence length="340" mass="36799">MSTLDHAMHAMVLDAPGQPLQSREVPCPQPGPDQLLVKIAACAVCRTDLHVVDGELPDPKLPVIPGHEIVGRVATCGANVRNFSIDERVGIPWLGWTCGHCSYCLSGHENLCMNAKFTGYQLDGGYAQYTVADARYCFRIPDMYSDVEAAPLLCAGLIGYRALKMTDDAERVGIYGFGAAAHIVTQILRHQRRKLFAFTRPGDEAAQDFAARMGAAWVGNSDAMPPEELDAAIIFAPVGALVPAALRAVRPGGIVVCGGIHMSDIPSFPYDILWREKRLVSVANLTRKDAEEFLALAPEVPIRVTTEVFPLRQANTALENLRSGNLTGAAVLIPDTRIPM</sequence>
<dbReference type="OrthoDB" id="9771084at2"/>
<comment type="similarity">
    <text evidence="2">Belongs to the zinc-containing alcohol dehydrogenase family.</text>
</comment>
<keyword evidence="4" id="KW-0479">Metal-binding</keyword>
<protein>
    <recommendedName>
        <fullName evidence="3">alcohol dehydrogenase</fullName>
        <ecNumber evidence="3">1.1.1.1</ecNumber>
    </recommendedName>
</protein>
<evidence type="ECO:0000256" key="5">
    <source>
        <dbReference type="ARBA" id="ARBA00022833"/>
    </source>
</evidence>
<dbReference type="AlphaFoldDB" id="A0A1H7MS78"/>
<dbReference type="SMART" id="SM00829">
    <property type="entry name" value="PKS_ER"/>
    <property type="match status" value="1"/>
</dbReference>
<evidence type="ECO:0000256" key="2">
    <source>
        <dbReference type="ARBA" id="ARBA00008072"/>
    </source>
</evidence>
<dbReference type="RefSeq" id="WP_090828637.1">
    <property type="nucleotide sequence ID" value="NZ_FOBH01000005.1"/>
</dbReference>
<evidence type="ECO:0000313" key="9">
    <source>
        <dbReference type="Proteomes" id="UP000198620"/>
    </source>
</evidence>
<dbReference type="NCBIfam" id="TIGR02822">
    <property type="entry name" value="adh_fam_2"/>
    <property type="match status" value="1"/>
</dbReference>
<dbReference type="SUPFAM" id="SSF51735">
    <property type="entry name" value="NAD(P)-binding Rossmann-fold domains"/>
    <property type="match status" value="1"/>
</dbReference>
<dbReference type="InterPro" id="IPR013154">
    <property type="entry name" value="ADH-like_N"/>
</dbReference>
<keyword evidence="9" id="KW-1185">Reference proteome</keyword>
<proteinExistence type="inferred from homology"/>
<dbReference type="Proteomes" id="UP000198620">
    <property type="component" value="Unassembled WGS sequence"/>
</dbReference>
<dbReference type="GO" id="GO:0004022">
    <property type="term" value="F:alcohol dehydrogenase (NAD+) activity"/>
    <property type="evidence" value="ECO:0007669"/>
    <property type="project" value="UniProtKB-EC"/>
</dbReference>
<dbReference type="GO" id="GO:0005737">
    <property type="term" value="C:cytoplasm"/>
    <property type="evidence" value="ECO:0007669"/>
    <property type="project" value="TreeGrafter"/>
</dbReference>
<dbReference type="PANTHER" id="PTHR42940:SF8">
    <property type="entry name" value="VACUOLAR PROTEIN SORTING-ASSOCIATED PROTEIN 11"/>
    <property type="match status" value="1"/>
</dbReference>
<dbReference type="Gene3D" id="3.90.180.10">
    <property type="entry name" value="Medium-chain alcohol dehydrogenases, catalytic domain"/>
    <property type="match status" value="1"/>
</dbReference>
<evidence type="ECO:0000256" key="4">
    <source>
        <dbReference type="ARBA" id="ARBA00022723"/>
    </source>
</evidence>
<dbReference type="PROSITE" id="PS00059">
    <property type="entry name" value="ADH_ZINC"/>
    <property type="match status" value="1"/>
</dbReference>
<evidence type="ECO:0000259" key="7">
    <source>
        <dbReference type="SMART" id="SM00829"/>
    </source>
</evidence>
<evidence type="ECO:0000256" key="1">
    <source>
        <dbReference type="ARBA" id="ARBA00001947"/>
    </source>
</evidence>
<keyword evidence="6" id="KW-0560">Oxidoreductase</keyword>
<dbReference type="InterPro" id="IPR011032">
    <property type="entry name" value="GroES-like_sf"/>
</dbReference>
<feature type="domain" description="Enoyl reductase (ER)" evidence="7">
    <location>
        <begin position="17"/>
        <end position="332"/>
    </location>
</feature>
<dbReference type="EC" id="1.1.1.1" evidence="3"/>
<dbReference type="SUPFAM" id="SSF50129">
    <property type="entry name" value="GroES-like"/>
    <property type="match status" value="1"/>
</dbReference>